<accession>A0A2A6BND4</accession>
<dbReference type="GO" id="GO:0005634">
    <property type="term" value="C:nucleus"/>
    <property type="evidence" value="ECO:0000318"/>
    <property type="project" value="GO_Central"/>
</dbReference>
<evidence type="ECO:0000256" key="1">
    <source>
        <dbReference type="ARBA" id="ARBA00023125"/>
    </source>
</evidence>
<accession>A0A8R1U839</accession>
<evidence type="ECO:0000256" key="2">
    <source>
        <dbReference type="ARBA" id="ARBA00023155"/>
    </source>
</evidence>
<keyword evidence="1" id="KW-0238">DNA-binding</keyword>
<name>A0A2A6BND4_PRIPA</name>
<dbReference type="GO" id="GO:1990837">
    <property type="term" value="F:sequence-specific double-stranded DNA binding"/>
    <property type="evidence" value="ECO:0000318"/>
    <property type="project" value="GO_Central"/>
</dbReference>
<feature type="region of interest" description="Disordered" evidence="4">
    <location>
        <begin position="870"/>
        <end position="894"/>
    </location>
</feature>
<gene>
    <name evidence="5" type="primary">WBGene00100629</name>
</gene>
<reference evidence="5" key="2">
    <citation type="submission" date="2022-06" db="UniProtKB">
        <authorList>
            <consortium name="EnsemblMetazoa"/>
        </authorList>
    </citation>
    <scope>IDENTIFICATION</scope>
    <source>
        <strain evidence="5">PS312</strain>
    </source>
</reference>
<evidence type="ECO:0000313" key="5">
    <source>
        <dbReference type="EnsemblMetazoa" id="PPA11075.1"/>
    </source>
</evidence>
<dbReference type="AlphaFoldDB" id="A0A2A6BND4"/>
<keyword evidence="2" id="KW-0371">Homeobox</keyword>
<dbReference type="InterPro" id="IPR051892">
    <property type="entry name" value="LBX_TF"/>
</dbReference>
<dbReference type="PANTHER" id="PTHR24336:SF8">
    <property type="entry name" value="LADYBIRD EARLY-RELATED"/>
    <property type="match status" value="1"/>
</dbReference>
<dbReference type="PANTHER" id="PTHR24336">
    <property type="entry name" value="TRANSCRIPTION FACTOR LBX"/>
    <property type="match status" value="1"/>
</dbReference>
<evidence type="ECO:0000256" key="4">
    <source>
        <dbReference type="SAM" id="MobiDB-lite"/>
    </source>
</evidence>
<reference evidence="6" key="1">
    <citation type="journal article" date="2008" name="Nat. Genet.">
        <title>The Pristionchus pacificus genome provides a unique perspective on nematode lifestyle and parasitism.</title>
        <authorList>
            <person name="Dieterich C."/>
            <person name="Clifton S.W."/>
            <person name="Schuster L.N."/>
            <person name="Chinwalla A."/>
            <person name="Delehaunty K."/>
            <person name="Dinkelacker I."/>
            <person name="Fulton L."/>
            <person name="Fulton R."/>
            <person name="Godfrey J."/>
            <person name="Minx P."/>
            <person name="Mitreva M."/>
            <person name="Roeseler W."/>
            <person name="Tian H."/>
            <person name="Witte H."/>
            <person name="Yang S.P."/>
            <person name="Wilson R.K."/>
            <person name="Sommer R.J."/>
        </authorList>
    </citation>
    <scope>NUCLEOTIDE SEQUENCE [LARGE SCALE GENOMIC DNA]</scope>
    <source>
        <strain evidence="6">PS312</strain>
    </source>
</reference>
<organism evidence="5 6">
    <name type="scientific">Pristionchus pacificus</name>
    <name type="common">Parasitic nematode worm</name>
    <dbReference type="NCBI Taxonomy" id="54126"/>
    <lineage>
        <taxon>Eukaryota</taxon>
        <taxon>Metazoa</taxon>
        <taxon>Ecdysozoa</taxon>
        <taxon>Nematoda</taxon>
        <taxon>Chromadorea</taxon>
        <taxon>Rhabditida</taxon>
        <taxon>Rhabditina</taxon>
        <taxon>Diplogasteromorpha</taxon>
        <taxon>Diplogasteroidea</taxon>
        <taxon>Neodiplogasteridae</taxon>
        <taxon>Pristionchus</taxon>
    </lineage>
</organism>
<evidence type="ECO:0000256" key="3">
    <source>
        <dbReference type="ARBA" id="ARBA00023242"/>
    </source>
</evidence>
<evidence type="ECO:0000313" key="6">
    <source>
        <dbReference type="Proteomes" id="UP000005239"/>
    </source>
</evidence>
<feature type="compositionally biased region" description="Polar residues" evidence="4">
    <location>
        <begin position="875"/>
        <end position="894"/>
    </location>
</feature>
<sequence length="993" mass="112405">MTKRINFKLDYNDVTYKFGSELTGGKLFYALKDAVASIVQEFSYELFWNDDDSKMPLESCVDLNTAIDYSKFKRTNPNCTPCVLLTVLSTDAAAGHQNHKYAANEAIPTETDPVNRILIKQHLRNLFNSALQSPWTMELRSAMRPLFCPRTKRLQAPSEICAAEIAVELAKLEKRIPGKVRDRLKKIPIKELRTLMNVELFGSADAASDTVEQTSQSTDPKIVAATAVVLAVELSLEQPWVEDGNKAGEVGGANEQNEDVDGAQMCPEFQKQLKMGEYVEDPEIINQLREEYDVEFEKVHTMICPDGKEIYVLTSDNPPGDAQNKGQTADKDEVCSDEDDYEKEVDELDPDCWMTKRATSILERANQRLDAAYAEVLYDSPEEFLKRAKADEIKTVLPVVSEKERLARMRQRLRMLNIAAPALSRSSIVEMERQIASLDVIEYEERPELRRKWPSTRTNIAALILRTLDGIPEEIVQQLEQLSAGELARIVLLNCKDRLTATADNVWSPSTPQAMLYVCAAAAIYPKEIRHGITATINKGTATIEAKYEKKYGKDCVQKDNAARAVLSLELAKYMSYDKSCAFERLMLPAQLKKESENLLKHQKWANLIKSFNMTNEMRSIEIDEGTLHDEIAAKLYDCVRNFNSKTLGNWERSGITEYAADLYDEWMERVYKKLKWEVRTSKTKDPLVTMCSPPELAAIMIIGAAAELSPSDMHIDMAEYNIAKSVEMHVSEAAQTFAELREAVSNEGAWADTSIPAREFIPWLDRLAYAILERGLEILEPVLAQLPHNVPQQETHEEEVHHVIEQVVNPNALLTQQGQSLQHLQNDIKLIVDENPKQSEIERPMQPAAAPLLQNSVLEDAVAPASTVAEVAPVTSQEESQPAASPIQSKPQLMTSAARAADIAAREHELKIREKALQLKEEVFEICATEFDQKMKQFESKYYELNRRVTELDSTEDMSYFEETVKNMDRRLKKIRRDLCLREEYEVFPGSC</sequence>
<feature type="region of interest" description="Disordered" evidence="4">
    <location>
        <begin position="317"/>
        <end position="337"/>
    </location>
</feature>
<dbReference type="GO" id="GO:0000981">
    <property type="term" value="F:DNA-binding transcription factor activity, RNA polymerase II-specific"/>
    <property type="evidence" value="ECO:0000318"/>
    <property type="project" value="GO_Central"/>
</dbReference>
<dbReference type="GO" id="GO:0006357">
    <property type="term" value="P:regulation of transcription by RNA polymerase II"/>
    <property type="evidence" value="ECO:0000318"/>
    <property type="project" value="GO_Central"/>
</dbReference>
<keyword evidence="6" id="KW-1185">Reference proteome</keyword>
<proteinExistence type="predicted"/>
<dbReference type="EnsemblMetazoa" id="PPA11075.1">
    <property type="protein sequence ID" value="PPA11075.1"/>
    <property type="gene ID" value="WBGene00100629"/>
</dbReference>
<dbReference type="Proteomes" id="UP000005239">
    <property type="component" value="Unassembled WGS sequence"/>
</dbReference>
<keyword evidence="3" id="KW-0539">Nucleus</keyword>
<protein>
    <submittedName>
        <fullName evidence="5">Uncharacterized protein</fullName>
    </submittedName>
</protein>